<dbReference type="EMBL" id="JACRSZ010000006">
    <property type="protein sequence ID" value="MBC8572911.1"/>
    <property type="molecule type" value="Genomic_DNA"/>
</dbReference>
<dbReference type="InterPro" id="IPR058240">
    <property type="entry name" value="rSAM_sf"/>
</dbReference>
<dbReference type="PIRSF" id="PIRSF000368">
    <property type="entry name" value="NrdG"/>
    <property type="match status" value="1"/>
</dbReference>
<dbReference type="Gene3D" id="3.20.20.70">
    <property type="entry name" value="Aldolase class I"/>
    <property type="match status" value="1"/>
</dbReference>
<keyword evidence="3" id="KW-0949">S-adenosyl-L-methionine</keyword>
<keyword evidence="9" id="KW-1185">Reference proteome</keyword>
<comment type="similarity">
    <text evidence="7">Belongs to the organic radical-activating enzymes family.</text>
</comment>
<evidence type="ECO:0000313" key="9">
    <source>
        <dbReference type="Proteomes" id="UP000657421"/>
    </source>
</evidence>
<dbReference type="SFLD" id="SFLDF00299">
    <property type="entry name" value="anaerobic_ribonucleoside-triph"/>
    <property type="match status" value="1"/>
</dbReference>
<evidence type="ECO:0000256" key="2">
    <source>
        <dbReference type="ARBA" id="ARBA00022485"/>
    </source>
</evidence>
<dbReference type="InterPro" id="IPR013785">
    <property type="entry name" value="Aldolase_TIM"/>
</dbReference>
<accession>A0ABR7N932</accession>
<dbReference type="Proteomes" id="UP000657421">
    <property type="component" value="Unassembled WGS sequence"/>
</dbReference>
<dbReference type="PANTHER" id="PTHR30352:SF2">
    <property type="entry name" value="ANAEROBIC RIBONUCLEOSIDE-TRIPHOSPHATE REDUCTASE-ACTIVATING PROTEIN"/>
    <property type="match status" value="1"/>
</dbReference>
<keyword evidence="7" id="KW-0560">Oxidoreductase</keyword>
<protein>
    <recommendedName>
        <fullName evidence="7">Anaerobic ribonucleoside-triphosphate reductase-activating protein</fullName>
        <ecNumber evidence="7">1.97.1.-</ecNumber>
    </recommendedName>
</protein>
<reference evidence="8 9" key="1">
    <citation type="submission" date="2020-08" db="EMBL/GenBank/DDBJ databases">
        <title>Genome public.</title>
        <authorList>
            <person name="Liu C."/>
            <person name="Sun Q."/>
        </authorList>
    </citation>
    <scope>NUCLEOTIDE SEQUENCE [LARGE SCALE GENOMIC DNA]</scope>
    <source>
        <strain evidence="8 9">NSJ-46</strain>
    </source>
</reference>
<dbReference type="SUPFAM" id="SSF102114">
    <property type="entry name" value="Radical SAM enzymes"/>
    <property type="match status" value="1"/>
</dbReference>
<comment type="cofactor">
    <cofactor evidence="1">
        <name>[4Fe-4S] cluster</name>
        <dbReference type="ChEBI" id="CHEBI:49883"/>
    </cofactor>
</comment>
<evidence type="ECO:0000256" key="1">
    <source>
        <dbReference type="ARBA" id="ARBA00001966"/>
    </source>
</evidence>
<evidence type="ECO:0000256" key="3">
    <source>
        <dbReference type="ARBA" id="ARBA00022691"/>
    </source>
</evidence>
<evidence type="ECO:0000256" key="4">
    <source>
        <dbReference type="ARBA" id="ARBA00022723"/>
    </source>
</evidence>
<keyword evidence="5" id="KW-0408">Iron</keyword>
<evidence type="ECO:0000313" key="8">
    <source>
        <dbReference type="EMBL" id="MBC8572911.1"/>
    </source>
</evidence>
<comment type="caution">
    <text evidence="8">The sequence shown here is derived from an EMBL/GenBank/DDBJ whole genome shotgun (WGS) entry which is preliminary data.</text>
</comment>
<dbReference type="CDD" id="cd01335">
    <property type="entry name" value="Radical_SAM"/>
    <property type="match status" value="1"/>
</dbReference>
<dbReference type="PANTHER" id="PTHR30352">
    <property type="entry name" value="PYRUVATE FORMATE-LYASE-ACTIVATING ENZYME"/>
    <property type="match status" value="1"/>
</dbReference>
<dbReference type="SFLD" id="SFLDG01063">
    <property type="entry name" value="activating_enzymes__group_1"/>
    <property type="match status" value="1"/>
</dbReference>
<keyword evidence="2" id="KW-0004">4Fe-4S</keyword>
<dbReference type="SFLD" id="SFLDS00029">
    <property type="entry name" value="Radical_SAM"/>
    <property type="match status" value="1"/>
</dbReference>
<gene>
    <name evidence="8" type="primary">nrdG</name>
    <name evidence="8" type="ORF">H8716_07425</name>
</gene>
<name>A0ABR7N932_9FIRM</name>
<dbReference type="InterPro" id="IPR007197">
    <property type="entry name" value="rSAM"/>
</dbReference>
<dbReference type="SFLD" id="SFLDG01066">
    <property type="entry name" value="organic_radical-activating_enz"/>
    <property type="match status" value="1"/>
</dbReference>
<keyword evidence="4" id="KW-0479">Metal-binding</keyword>
<dbReference type="NCBIfam" id="TIGR02491">
    <property type="entry name" value="NrdG"/>
    <property type="match status" value="1"/>
</dbReference>
<proteinExistence type="inferred from homology"/>
<evidence type="ECO:0000256" key="7">
    <source>
        <dbReference type="PIRNR" id="PIRNR000368"/>
    </source>
</evidence>
<dbReference type="RefSeq" id="WP_249307939.1">
    <property type="nucleotide sequence ID" value="NZ_JACRSZ010000006.1"/>
</dbReference>
<comment type="function">
    <text evidence="7">Activation of anaerobic ribonucleoside-triphosphate reductase under anaerobic conditions by generation of an organic free radical, using S-adenosylmethionine and reduced flavodoxin as cosubstrates to produce 5'-deoxy-adenosine.</text>
</comment>
<dbReference type="InterPro" id="IPR012837">
    <property type="entry name" value="NrdG"/>
</dbReference>
<dbReference type="InterPro" id="IPR034457">
    <property type="entry name" value="Organic_radical-activating"/>
</dbReference>
<keyword evidence="6" id="KW-0411">Iron-sulfur</keyword>
<dbReference type="EC" id="1.97.1.-" evidence="7"/>
<dbReference type="Pfam" id="PF13353">
    <property type="entry name" value="Fer4_12"/>
    <property type="match status" value="1"/>
</dbReference>
<evidence type="ECO:0000256" key="6">
    <source>
        <dbReference type="ARBA" id="ARBA00023014"/>
    </source>
</evidence>
<evidence type="ECO:0000256" key="5">
    <source>
        <dbReference type="ARBA" id="ARBA00023004"/>
    </source>
</evidence>
<organism evidence="8 9">
    <name type="scientific">Jingyaoa shaoxingensis</name>
    <dbReference type="NCBI Taxonomy" id="2763671"/>
    <lineage>
        <taxon>Bacteria</taxon>
        <taxon>Bacillati</taxon>
        <taxon>Bacillota</taxon>
        <taxon>Clostridia</taxon>
        <taxon>Lachnospirales</taxon>
        <taxon>Lachnospiraceae</taxon>
        <taxon>Jingyaoa</taxon>
    </lineage>
</organism>
<sequence>MNYGQIMIADSANGLGMRVSLFVSGCLNHCKGCFQPETWDFDYGYPFTPEVEQQLMDELSHPYYDGLTILGGEPFELQNQPDVARLILRVKEELPDKTIWMYTGYTYDKDLVPGGCRYTDVTDTILDQIDTLVDGRFVEEKKNIRLRFRGSENQRIIDMKKTRAAGQIVLSPLN</sequence>